<dbReference type="InterPro" id="IPR043129">
    <property type="entry name" value="ATPase_NBD"/>
</dbReference>
<keyword evidence="3" id="KW-1185">Reference proteome</keyword>
<reference evidence="2 3" key="1">
    <citation type="submission" date="2020-05" db="EMBL/GenBank/DDBJ databases">
        <title>Streptobacillus felis strain LHL191014123.</title>
        <authorList>
            <person name="Fawzy A."/>
            <person name="Rau J."/>
            <person name="Risse K."/>
            <person name="Schauerte N."/>
            <person name="Geiger C."/>
            <person name="Blom J."/>
            <person name="Imirzalioglu C."/>
            <person name="Falgenhauer J."/>
            <person name="Bach A."/>
            <person name="Herden C."/>
            <person name="Eisenberg T."/>
        </authorList>
    </citation>
    <scope>NUCLEOTIDE SEQUENCE [LARGE SCALE GENOMIC DNA]</scope>
    <source>
        <strain evidence="2 3">LHL191014123</strain>
    </source>
</reference>
<name>A0A7Z0PFH8_9FUSO</name>
<dbReference type="NCBIfam" id="TIGR03725">
    <property type="entry name" value="T6A_YeaZ"/>
    <property type="match status" value="1"/>
</dbReference>
<dbReference type="SUPFAM" id="SSF53067">
    <property type="entry name" value="Actin-like ATPase domain"/>
    <property type="match status" value="1"/>
</dbReference>
<keyword evidence="2" id="KW-0808">Transferase</keyword>
<proteinExistence type="predicted"/>
<dbReference type="Gene3D" id="3.30.420.40">
    <property type="match status" value="2"/>
</dbReference>
<dbReference type="EMBL" id="JABMKT010000012">
    <property type="protein sequence ID" value="NYV27798.1"/>
    <property type="molecule type" value="Genomic_DNA"/>
</dbReference>
<protein>
    <submittedName>
        <fullName evidence="2">tRNA (Adenosine(37)-N6)-threonylcarbamoyltransferase complex dimerization subunit type 1 TsaB</fullName>
    </submittedName>
</protein>
<sequence>MSTLIITTSTKLASISVYEKDMMLGNININVKKTHSSYIIDQISSLLSWTNIKIDDIKKVIVSIGPGSFTGVRIAISVVKGMFVGRDVKVFEVNELDALGYQGNMVYNNKVIAMIDSNKEKIYYGKYEDGKRCGELLIGKLDDVINLVKNEGYKLIGDAVLAYDKKIKENGIDISLSDMFLRINSSIFYTMYKEGLLREIDLFNLVPDYLEKSQAEKEKNGNI</sequence>
<dbReference type="GO" id="GO:0002949">
    <property type="term" value="P:tRNA threonylcarbamoyladenosine modification"/>
    <property type="evidence" value="ECO:0007669"/>
    <property type="project" value="InterPro"/>
</dbReference>
<organism evidence="2 3">
    <name type="scientific">Streptobacillus felis</name>
    <dbReference type="NCBI Taxonomy" id="1384509"/>
    <lineage>
        <taxon>Bacteria</taxon>
        <taxon>Fusobacteriati</taxon>
        <taxon>Fusobacteriota</taxon>
        <taxon>Fusobacteriia</taxon>
        <taxon>Fusobacteriales</taxon>
        <taxon>Leptotrichiaceae</taxon>
        <taxon>Streptobacillus</taxon>
    </lineage>
</organism>
<dbReference type="GO" id="GO:0016740">
    <property type="term" value="F:transferase activity"/>
    <property type="evidence" value="ECO:0007669"/>
    <property type="project" value="UniProtKB-KW"/>
</dbReference>
<dbReference type="Proteomes" id="UP000526184">
    <property type="component" value="Unassembled WGS sequence"/>
</dbReference>
<gene>
    <name evidence="2" type="primary">tsaB</name>
    <name evidence="2" type="ORF">HP397_03030</name>
</gene>
<dbReference type="AlphaFoldDB" id="A0A7Z0PFH8"/>
<evidence type="ECO:0000259" key="1">
    <source>
        <dbReference type="Pfam" id="PF00814"/>
    </source>
</evidence>
<evidence type="ECO:0000313" key="2">
    <source>
        <dbReference type="EMBL" id="NYV27798.1"/>
    </source>
</evidence>
<dbReference type="Pfam" id="PF00814">
    <property type="entry name" value="TsaD"/>
    <property type="match status" value="1"/>
</dbReference>
<dbReference type="InterPro" id="IPR000905">
    <property type="entry name" value="Gcp-like_dom"/>
</dbReference>
<feature type="domain" description="Gcp-like" evidence="1">
    <location>
        <begin position="31"/>
        <end position="140"/>
    </location>
</feature>
<dbReference type="OrthoDB" id="9784166at2"/>
<comment type="caution">
    <text evidence="2">The sequence shown here is derived from an EMBL/GenBank/DDBJ whole genome shotgun (WGS) entry which is preliminary data.</text>
</comment>
<accession>A0A7Z0PFH8</accession>
<dbReference type="RefSeq" id="WP_067320686.1">
    <property type="nucleotide sequence ID" value="NZ_CBCRWS010000007.1"/>
</dbReference>
<dbReference type="InterPro" id="IPR022496">
    <property type="entry name" value="T6A_TsaB"/>
</dbReference>
<evidence type="ECO:0000313" key="3">
    <source>
        <dbReference type="Proteomes" id="UP000526184"/>
    </source>
</evidence>